<dbReference type="AlphaFoldDB" id="A0A816QA65"/>
<feature type="region of interest" description="Disordered" evidence="1">
    <location>
        <begin position="48"/>
        <end position="88"/>
    </location>
</feature>
<dbReference type="EMBL" id="HG994370">
    <property type="protein sequence ID" value="CAF2057957.1"/>
    <property type="molecule type" value="Genomic_DNA"/>
</dbReference>
<dbReference type="Proteomes" id="UP001295469">
    <property type="component" value="Chromosome C06"/>
</dbReference>
<protein>
    <submittedName>
        <fullName evidence="2">(rape) hypothetical protein</fullName>
    </submittedName>
</protein>
<dbReference type="Gene3D" id="1.10.150.20">
    <property type="entry name" value="5' to 3' exonuclease, C-terminal subdomain"/>
    <property type="match status" value="1"/>
</dbReference>
<name>A0A816QA65_BRANA</name>
<sequence>MNQSIPLPTKHTTSKRSTKNEDTPGFGGEGFDVREKWETLRIVTDFDYPTTIPKHARPNQTHKPKKKKKKKRSVIKSGKIATGRSEKNTYQRLRDCEIERERGDEKNEVENARYVSSTSTPSVFLSSLDTCYPRTLLFQGVLDNGDVEVLQATGIRTFKGLKMHLMNNPGGINGLSHAKVDKICEEADNIVRIEQLKISIALDARGEGQLNHWKTELIACETRVANMENNN</sequence>
<reference evidence="2" key="1">
    <citation type="submission" date="2021-01" db="EMBL/GenBank/DDBJ databases">
        <authorList>
            <consortium name="Genoscope - CEA"/>
            <person name="William W."/>
        </authorList>
    </citation>
    <scope>NUCLEOTIDE SEQUENCE</scope>
</reference>
<accession>A0A816QA65</accession>
<evidence type="ECO:0000313" key="2">
    <source>
        <dbReference type="EMBL" id="CAF2057957.1"/>
    </source>
</evidence>
<organism evidence="2">
    <name type="scientific">Brassica napus</name>
    <name type="common">Rape</name>
    <dbReference type="NCBI Taxonomy" id="3708"/>
    <lineage>
        <taxon>Eukaryota</taxon>
        <taxon>Viridiplantae</taxon>
        <taxon>Streptophyta</taxon>
        <taxon>Embryophyta</taxon>
        <taxon>Tracheophyta</taxon>
        <taxon>Spermatophyta</taxon>
        <taxon>Magnoliopsida</taxon>
        <taxon>eudicotyledons</taxon>
        <taxon>Gunneridae</taxon>
        <taxon>Pentapetalae</taxon>
        <taxon>rosids</taxon>
        <taxon>malvids</taxon>
        <taxon>Brassicales</taxon>
        <taxon>Brassicaceae</taxon>
        <taxon>Brassiceae</taxon>
        <taxon>Brassica</taxon>
    </lineage>
</organism>
<feature type="compositionally biased region" description="Basic residues" evidence="1">
    <location>
        <begin position="54"/>
        <end position="74"/>
    </location>
</feature>
<evidence type="ECO:0000256" key="1">
    <source>
        <dbReference type="SAM" id="MobiDB-lite"/>
    </source>
</evidence>
<proteinExistence type="predicted"/>
<gene>
    <name evidence="2" type="ORF">DARMORV10_C06P19200.1</name>
</gene>
<feature type="region of interest" description="Disordered" evidence="1">
    <location>
        <begin position="1"/>
        <end position="31"/>
    </location>
</feature>